<dbReference type="Proteomes" id="UP000593578">
    <property type="component" value="Unassembled WGS sequence"/>
</dbReference>
<dbReference type="GO" id="GO:0003676">
    <property type="term" value="F:nucleic acid binding"/>
    <property type="evidence" value="ECO:0007669"/>
    <property type="project" value="InterPro"/>
</dbReference>
<name>A0A7J8Q5I6_GOSRA</name>
<dbReference type="PANTHER" id="PTHR31286">
    <property type="entry name" value="GLYCINE-RICH CELL WALL STRUCTURAL PROTEIN 1.8-LIKE"/>
    <property type="match status" value="1"/>
</dbReference>
<dbReference type="EMBL" id="JABEZZ010000009">
    <property type="protein sequence ID" value="MBA0596556.1"/>
    <property type="molecule type" value="Genomic_DNA"/>
</dbReference>
<protein>
    <recommendedName>
        <fullName evidence="2">CCHC-type domain-containing protein</fullName>
    </recommendedName>
</protein>
<dbReference type="InterPro" id="IPR001878">
    <property type="entry name" value="Znf_CCHC"/>
</dbReference>
<keyword evidence="1" id="KW-0863">Zinc-finger</keyword>
<comment type="caution">
    <text evidence="3">The sequence shown here is derived from an EMBL/GenBank/DDBJ whole genome shotgun (WGS) entry which is preliminary data.</text>
</comment>
<organism evidence="3 4">
    <name type="scientific">Gossypium raimondii</name>
    <name type="common">Peruvian cotton</name>
    <name type="synonym">Gossypium klotzschianum subsp. raimondii</name>
    <dbReference type="NCBI Taxonomy" id="29730"/>
    <lineage>
        <taxon>Eukaryota</taxon>
        <taxon>Viridiplantae</taxon>
        <taxon>Streptophyta</taxon>
        <taxon>Embryophyta</taxon>
        <taxon>Tracheophyta</taxon>
        <taxon>Spermatophyta</taxon>
        <taxon>Magnoliopsida</taxon>
        <taxon>eudicotyledons</taxon>
        <taxon>Gunneridae</taxon>
        <taxon>Pentapetalae</taxon>
        <taxon>rosids</taxon>
        <taxon>malvids</taxon>
        <taxon>Malvales</taxon>
        <taxon>Malvaceae</taxon>
        <taxon>Malvoideae</taxon>
        <taxon>Gossypium</taxon>
    </lineage>
</organism>
<dbReference type="GO" id="GO:0008270">
    <property type="term" value="F:zinc ion binding"/>
    <property type="evidence" value="ECO:0007669"/>
    <property type="project" value="UniProtKB-KW"/>
</dbReference>
<feature type="non-terminal residue" evidence="3">
    <location>
        <position position="137"/>
    </location>
</feature>
<keyword evidence="1" id="KW-0479">Metal-binding</keyword>
<dbReference type="InterPro" id="IPR025836">
    <property type="entry name" value="Zn_knuckle_CX2CX4HX4C"/>
</dbReference>
<evidence type="ECO:0000313" key="4">
    <source>
        <dbReference type="Proteomes" id="UP000593578"/>
    </source>
</evidence>
<keyword evidence="1" id="KW-0862">Zinc</keyword>
<dbReference type="Pfam" id="PF14392">
    <property type="entry name" value="zf-CCHC_4"/>
    <property type="match status" value="1"/>
</dbReference>
<reference evidence="3 4" key="1">
    <citation type="journal article" date="2019" name="Genome Biol. Evol.">
        <title>Insights into the evolution of the New World diploid cottons (Gossypium, subgenus Houzingenia) based on genome sequencing.</title>
        <authorList>
            <person name="Grover C.E."/>
            <person name="Arick M.A. 2nd"/>
            <person name="Thrash A."/>
            <person name="Conover J.L."/>
            <person name="Sanders W.S."/>
            <person name="Peterson D.G."/>
            <person name="Frelichowski J.E."/>
            <person name="Scheffler J.A."/>
            <person name="Scheffler B.E."/>
            <person name="Wendel J.F."/>
        </authorList>
    </citation>
    <scope>NUCLEOTIDE SEQUENCE [LARGE SCALE GENOMIC DNA]</scope>
    <source>
        <strain evidence="3">8</strain>
        <tissue evidence="3">Leaf</tissue>
    </source>
</reference>
<proteinExistence type="predicted"/>
<evidence type="ECO:0000259" key="2">
    <source>
        <dbReference type="PROSITE" id="PS50158"/>
    </source>
</evidence>
<dbReference type="InterPro" id="IPR040256">
    <property type="entry name" value="At4g02000-like"/>
</dbReference>
<gene>
    <name evidence="3" type="ORF">Gorai_013372</name>
</gene>
<evidence type="ECO:0000313" key="3">
    <source>
        <dbReference type="EMBL" id="MBA0596556.1"/>
    </source>
</evidence>
<dbReference type="PANTHER" id="PTHR31286:SF178">
    <property type="entry name" value="DUF4283 DOMAIN-CONTAINING PROTEIN"/>
    <property type="match status" value="1"/>
</dbReference>
<feature type="domain" description="CCHC-type" evidence="2">
    <location>
        <begin position="71"/>
        <end position="84"/>
    </location>
</feature>
<dbReference type="PROSITE" id="PS50158">
    <property type="entry name" value="ZF_CCHC"/>
    <property type="match status" value="1"/>
</dbReference>
<sequence length="137" mass="15573">MGKEVAIEVGRAIEEAAAIDWRDKDGGWVNYIRLRVKIDILKPLRRVVHLVGRDGTEIVCAIKYERLPVFCYICGLIGHSTKKCNRSEELGVENNQNFQYGNWLRVQVGGQTQTRGNWRNGIEVIEEEKKLGGESTD</sequence>
<dbReference type="AlphaFoldDB" id="A0A7J8Q5I6"/>
<accession>A0A7J8Q5I6</accession>
<evidence type="ECO:0000256" key="1">
    <source>
        <dbReference type="PROSITE-ProRule" id="PRU00047"/>
    </source>
</evidence>